<comment type="caution">
    <text evidence="1">The sequence shown here is derived from an EMBL/GenBank/DDBJ whole genome shotgun (WGS) entry which is preliminary data.</text>
</comment>
<keyword evidence="2" id="KW-1185">Reference proteome</keyword>
<evidence type="ECO:0000313" key="1">
    <source>
        <dbReference type="EMBL" id="GAA5803148.1"/>
    </source>
</evidence>
<dbReference type="InterPro" id="IPR036915">
    <property type="entry name" value="Cyclin-like_sf"/>
</dbReference>
<dbReference type="EMBL" id="BAABUJ010000026">
    <property type="protein sequence ID" value="GAA5803148.1"/>
    <property type="molecule type" value="Genomic_DNA"/>
</dbReference>
<name>A0ABP9Y8G6_9FUNG</name>
<dbReference type="Proteomes" id="UP001476247">
    <property type="component" value="Unassembled WGS sequence"/>
</dbReference>
<accession>A0ABP9Y8G6</accession>
<reference evidence="1 2" key="1">
    <citation type="submission" date="2024-04" db="EMBL/GenBank/DDBJ databases">
        <title>genome sequences of Mucor flavus KT1a and Helicostylum pulchrum KT1b strains isolation_sourced from the surface of a dry-aged beef.</title>
        <authorList>
            <person name="Toyotome T."/>
            <person name="Hosono M."/>
            <person name="Torimaru M."/>
            <person name="Fukuda K."/>
            <person name="Mikami N."/>
        </authorList>
    </citation>
    <scope>NUCLEOTIDE SEQUENCE [LARGE SCALE GENOMIC DNA]</scope>
    <source>
        <strain evidence="1 2">KT1b</strain>
    </source>
</reference>
<organism evidence="1 2">
    <name type="scientific">Helicostylum pulchrum</name>
    <dbReference type="NCBI Taxonomy" id="562976"/>
    <lineage>
        <taxon>Eukaryota</taxon>
        <taxon>Fungi</taxon>
        <taxon>Fungi incertae sedis</taxon>
        <taxon>Mucoromycota</taxon>
        <taxon>Mucoromycotina</taxon>
        <taxon>Mucoromycetes</taxon>
        <taxon>Mucorales</taxon>
        <taxon>Mucorineae</taxon>
        <taxon>Mucoraceae</taxon>
        <taxon>Helicostylum</taxon>
    </lineage>
</organism>
<gene>
    <name evidence="1" type="ORF">HPULCUR_008623</name>
</gene>
<protein>
    <submittedName>
        <fullName evidence="1">Uncharacterized protein</fullName>
    </submittedName>
</protein>
<sequence length="231" mass="26490">MMQLPTTFLQWYFTKDDLLDTPTIIHGRTFEDEQLDRVKGCHFLLADIASTCLFIATKVEECTRRFKDIVLACAQKASKNDNLHLKEDSKEFLRWKESLLHNEILVLDTLCFDLSVEHPHTSLMKFESQIMVSGTSIRRAWMLLYQSLGAPLCVLYKPCTIAAAALLLATSLSSNDKLNENWYENLPDIDVVQVHELAAEMLEYFMDHYLVKSSTSQANSPHPSQQIQHSH</sequence>
<dbReference type="PANTHER" id="PTHR10026">
    <property type="entry name" value="CYCLIN"/>
    <property type="match status" value="1"/>
</dbReference>
<proteinExistence type="predicted"/>
<evidence type="ECO:0000313" key="2">
    <source>
        <dbReference type="Proteomes" id="UP001476247"/>
    </source>
</evidence>
<dbReference type="InterPro" id="IPR043198">
    <property type="entry name" value="Cyclin/Ssn8"/>
</dbReference>
<dbReference type="Gene3D" id="1.10.472.10">
    <property type="entry name" value="Cyclin-like"/>
    <property type="match status" value="2"/>
</dbReference>
<dbReference type="SUPFAM" id="SSF47954">
    <property type="entry name" value="Cyclin-like"/>
    <property type="match status" value="2"/>
</dbReference>